<dbReference type="InterPro" id="IPR047057">
    <property type="entry name" value="MerR_fam"/>
</dbReference>
<dbReference type="PANTHER" id="PTHR30204">
    <property type="entry name" value="REDOX-CYCLING DRUG-SENSING TRANSCRIPTIONAL ACTIVATOR SOXR"/>
    <property type="match status" value="1"/>
</dbReference>
<evidence type="ECO:0000313" key="7">
    <source>
        <dbReference type="Proteomes" id="UP000186309"/>
    </source>
</evidence>
<dbReference type="EMBL" id="CP019082">
    <property type="protein sequence ID" value="APW63481.1"/>
    <property type="molecule type" value="Genomic_DNA"/>
</dbReference>
<dbReference type="Proteomes" id="UP000186309">
    <property type="component" value="Chromosome"/>
</dbReference>
<keyword evidence="7" id="KW-1185">Reference proteome</keyword>
<keyword evidence="3" id="KW-0804">Transcription</keyword>
<organism evidence="6 7">
    <name type="scientific">Paludisphaera borealis</name>
    <dbReference type="NCBI Taxonomy" id="1387353"/>
    <lineage>
        <taxon>Bacteria</taxon>
        <taxon>Pseudomonadati</taxon>
        <taxon>Planctomycetota</taxon>
        <taxon>Planctomycetia</taxon>
        <taxon>Isosphaerales</taxon>
        <taxon>Isosphaeraceae</taxon>
        <taxon>Paludisphaera</taxon>
    </lineage>
</organism>
<dbReference type="Gene3D" id="1.10.1660.10">
    <property type="match status" value="1"/>
</dbReference>
<evidence type="ECO:0000256" key="4">
    <source>
        <dbReference type="SAM" id="Coils"/>
    </source>
</evidence>
<dbReference type="PROSITE" id="PS50937">
    <property type="entry name" value="HTH_MERR_2"/>
    <property type="match status" value="1"/>
</dbReference>
<dbReference type="STRING" id="1387353.BSF38_05052"/>
<sequence>MQKPSVAPGLTSGALAESAGVNVETLRFYERKGLLPTPPRRASGYREYPTEDVQRIRFIKRAQELGFSLVEIKELLALRVRPGATPADVKTRSEEKLADIRRKIASLKAMEKALKKLNATCSGHGPMAECPILHHLEGDL</sequence>
<evidence type="ECO:0000256" key="2">
    <source>
        <dbReference type="ARBA" id="ARBA00023125"/>
    </source>
</evidence>
<feature type="coiled-coil region" evidence="4">
    <location>
        <begin position="90"/>
        <end position="120"/>
    </location>
</feature>
<keyword evidence="4" id="KW-0175">Coiled coil</keyword>
<dbReference type="GO" id="GO:0003700">
    <property type="term" value="F:DNA-binding transcription factor activity"/>
    <property type="evidence" value="ECO:0007669"/>
    <property type="project" value="InterPro"/>
</dbReference>
<evidence type="ECO:0000256" key="3">
    <source>
        <dbReference type="ARBA" id="ARBA00023163"/>
    </source>
</evidence>
<dbReference type="InterPro" id="IPR000551">
    <property type="entry name" value="MerR-type_HTH_dom"/>
</dbReference>
<dbReference type="RefSeq" id="WP_076349819.1">
    <property type="nucleotide sequence ID" value="NZ_CP019082.1"/>
</dbReference>
<accession>A0A1U7CX33</accession>
<protein>
    <submittedName>
        <fullName evidence="6">Mercuric resistance operon regulatory protein</fullName>
    </submittedName>
</protein>
<dbReference type="OrthoDB" id="9791488at2"/>
<name>A0A1U7CX33_9BACT</name>
<dbReference type="CDD" id="cd04770">
    <property type="entry name" value="HTH_HMRTR"/>
    <property type="match status" value="1"/>
</dbReference>
<evidence type="ECO:0000259" key="5">
    <source>
        <dbReference type="PROSITE" id="PS50937"/>
    </source>
</evidence>
<dbReference type="KEGG" id="pbor:BSF38_05052"/>
<gene>
    <name evidence="6" type="primary">merR1</name>
    <name evidence="6" type="ORF">BSF38_05052</name>
</gene>
<dbReference type="GO" id="GO:0003677">
    <property type="term" value="F:DNA binding"/>
    <property type="evidence" value="ECO:0007669"/>
    <property type="project" value="UniProtKB-KW"/>
</dbReference>
<dbReference type="SUPFAM" id="SSF46955">
    <property type="entry name" value="Putative DNA-binding domain"/>
    <property type="match status" value="1"/>
</dbReference>
<feature type="domain" description="HTH merR-type" evidence="5">
    <location>
        <begin position="9"/>
        <end position="78"/>
    </location>
</feature>
<dbReference type="PRINTS" id="PR00040">
    <property type="entry name" value="HTHMERR"/>
</dbReference>
<dbReference type="SMART" id="SM00422">
    <property type="entry name" value="HTH_MERR"/>
    <property type="match status" value="1"/>
</dbReference>
<proteinExistence type="predicted"/>
<reference evidence="7" key="1">
    <citation type="submission" date="2016-12" db="EMBL/GenBank/DDBJ databases">
        <title>Comparative genomics of four Isosphaeraceae planctomycetes: a common pool of plasmids and glycoside hydrolase genes.</title>
        <authorList>
            <person name="Ivanova A."/>
        </authorList>
    </citation>
    <scope>NUCLEOTIDE SEQUENCE [LARGE SCALE GENOMIC DNA]</scope>
    <source>
        <strain evidence="7">PX4</strain>
    </source>
</reference>
<dbReference type="InterPro" id="IPR009061">
    <property type="entry name" value="DNA-bd_dom_put_sf"/>
</dbReference>
<dbReference type="PANTHER" id="PTHR30204:SF94">
    <property type="entry name" value="HEAVY METAL-DEPENDENT TRANSCRIPTIONAL REGULATOR HI_0293-RELATED"/>
    <property type="match status" value="1"/>
</dbReference>
<evidence type="ECO:0000313" key="6">
    <source>
        <dbReference type="EMBL" id="APW63481.1"/>
    </source>
</evidence>
<dbReference type="PROSITE" id="PS00552">
    <property type="entry name" value="HTH_MERR_1"/>
    <property type="match status" value="1"/>
</dbReference>
<dbReference type="Pfam" id="PF13411">
    <property type="entry name" value="MerR_1"/>
    <property type="match status" value="1"/>
</dbReference>
<dbReference type="AlphaFoldDB" id="A0A1U7CX33"/>
<evidence type="ECO:0000256" key="1">
    <source>
        <dbReference type="ARBA" id="ARBA00023015"/>
    </source>
</evidence>
<keyword evidence="2" id="KW-0238">DNA-binding</keyword>
<keyword evidence="1" id="KW-0805">Transcription regulation</keyword>